<protein>
    <submittedName>
        <fullName evidence="2">Uncharacterized protein</fullName>
    </submittedName>
</protein>
<feature type="region of interest" description="Disordered" evidence="1">
    <location>
        <begin position="67"/>
        <end position="97"/>
    </location>
</feature>
<evidence type="ECO:0000256" key="1">
    <source>
        <dbReference type="SAM" id="MobiDB-lite"/>
    </source>
</evidence>
<feature type="compositionally biased region" description="Basic and acidic residues" evidence="1">
    <location>
        <begin position="79"/>
        <end position="91"/>
    </location>
</feature>
<sequence length="138" mass="16222">MLNVRNYGTKVSGIKNRKRKNRRFAERYCGGFIVEEQLTRSIALEIRDLNESINQQIWWYYHRDPNAGGYHAKRSKKQTPKDGKDKSRMDHAMSPTEDLSSARLPHYRFLTTLYKIVKAKINQKYAACEGNKIIRQKS</sequence>
<evidence type="ECO:0000313" key="3">
    <source>
        <dbReference type="Proteomes" id="UP001607302"/>
    </source>
</evidence>
<gene>
    <name evidence="2" type="ORF">V1478_000243</name>
</gene>
<dbReference type="Proteomes" id="UP001607302">
    <property type="component" value="Unassembled WGS sequence"/>
</dbReference>
<reference evidence="2 3" key="1">
    <citation type="journal article" date="2024" name="Ann. Entomol. Soc. Am.">
        <title>Genomic analyses of the southern and eastern yellowjacket wasps (Hymenoptera: Vespidae) reveal evolutionary signatures of social life.</title>
        <authorList>
            <person name="Catto M.A."/>
            <person name="Caine P.B."/>
            <person name="Orr S.E."/>
            <person name="Hunt B.G."/>
            <person name="Goodisman M.A.D."/>
        </authorList>
    </citation>
    <scope>NUCLEOTIDE SEQUENCE [LARGE SCALE GENOMIC DNA]</scope>
    <source>
        <strain evidence="2">233</strain>
        <tissue evidence="2">Head and thorax</tissue>
    </source>
</reference>
<evidence type="ECO:0000313" key="2">
    <source>
        <dbReference type="EMBL" id="KAL2740102.1"/>
    </source>
</evidence>
<feature type="non-terminal residue" evidence="2">
    <location>
        <position position="138"/>
    </location>
</feature>
<organism evidence="2 3">
    <name type="scientific">Vespula squamosa</name>
    <name type="common">Southern yellow jacket</name>
    <name type="synonym">Wasp</name>
    <dbReference type="NCBI Taxonomy" id="30214"/>
    <lineage>
        <taxon>Eukaryota</taxon>
        <taxon>Metazoa</taxon>
        <taxon>Ecdysozoa</taxon>
        <taxon>Arthropoda</taxon>
        <taxon>Hexapoda</taxon>
        <taxon>Insecta</taxon>
        <taxon>Pterygota</taxon>
        <taxon>Neoptera</taxon>
        <taxon>Endopterygota</taxon>
        <taxon>Hymenoptera</taxon>
        <taxon>Apocrita</taxon>
        <taxon>Aculeata</taxon>
        <taxon>Vespoidea</taxon>
        <taxon>Vespidae</taxon>
        <taxon>Vespinae</taxon>
        <taxon>Vespula</taxon>
    </lineage>
</organism>
<comment type="caution">
    <text evidence="2">The sequence shown here is derived from an EMBL/GenBank/DDBJ whole genome shotgun (WGS) entry which is preliminary data.</text>
</comment>
<name>A0ABD2C4Z0_VESSQ</name>
<accession>A0ABD2C4Z0</accession>
<keyword evidence="3" id="KW-1185">Reference proteome</keyword>
<dbReference type="EMBL" id="JAUDFV010000020">
    <property type="protein sequence ID" value="KAL2740102.1"/>
    <property type="molecule type" value="Genomic_DNA"/>
</dbReference>
<proteinExistence type="predicted"/>
<dbReference type="AlphaFoldDB" id="A0ABD2C4Z0"/>